<dbReference type="EMBL" id="CZAB01000029">
    <property type="protein sequence ID" value="CUP32327.1"/>
    <property type="molecule type" value="Genomic_DNA"/>
</dbReference>
<evidence type="ECO:0000313" key="1">
    <source>
        <dbReference type="EMBL" id="CUP32327.1"/>
    </source>
</evidence>
<protein>
    <submittedName>
        <fullName evidence="1">Uncharacterized protein</fullName>
    </submittedName>
</protein>
<evidence type="ECO:0000313" key="2">
    <source>
        <dbReference type="Proteomes" id="UP000095512"/>
    </source>
</evidence>
<dbReference type="Proteomes" id="UP000095512">
    <property type="component" value="Unassembled WGS sequence"/>
</dbReference>
<name>A0A174MBU9_9FIRM</name>
<gene>
    <name evidence="1" type="ORF">ERS852480_03093</name>
</gene>
<reference evidence="1 2" key="1">
    <citation type="submission" date="2015-09" db="EMBL/GenBank/DDBJ databases">
        <authorList>
            <consortium name="Pathogen Informatics"/>
        </authorList>
    </citation>
    <scope>NUCLEOTIDE SEQUENCE [LARGE SCALE GENOMIC DNA]</scope>
    <source>
        <strain evidence="1 2">2789STDY5834865</strain>
    </source>
</reference>
<proteinExistence type="predicted"/>
<accession>A0A174MBU9</accession>
<dbReference type="RefSeq" id="WP_057572187.1">
    <property type="nucleotide sequence ID" value="NZ_CZAB01000029.1"/>
</dbReference>
<dbReference type="AlphaFoldDB" id="A0A174MBU9"/>
<organism evidence="1 2">
    <name type="scientific">Enterocloster clostridioformis</name>
    <dbReference type="NCBI Taxonomy" id="1531"/>
    <lineage>
        <taxon>Bacteria</taxon>
        <taxon>Bacillati</taxon>
        <taxon>Bacillota</taxon>
        <taxon>Clostridia</taxon>
        <taxon>Lachnospirales</taxon>
        <taxon>Lachnospiraceae</taxon>
        <taxon>Enterocloster</taxon>
    </lineage>
</organism>
<sequence>MLTNEKVLEIFKDYIDADEALDILSTRRGYAVMLWDFAHRDWSDVVCCQTPEALFDKLLDSYALYQEFLMIRDKSDSKGEISEAERAQIQKMCLPYLEKRKEAETK</sequence>